<dbReference type="EMBL" id="JYDH01000220">
    <property type="protein sequence ID" value="KRY28088.1"/>
    <property type="molecule type" value="Genomic_DNA"/>
</dbReference>
<dbReference type="OrthoDB" id="10272134at2759"/>
<sequence length="79" mass="8622">MDGWMGVECGAVKIDHRSYNNDRITLAVDPRTRPKNGLADQARAARFGVNESALTRCCVESSGRSVRPLSQANAISCRN</sequence>
<name>A0A0V1ATH3_TRISP</name>
<dbReference type="InParanoid" id="A0A0V1ATH3"/>
<organism evidence="1 2">
    <name type="scientific">Trichinella spiralis</name>
    <name type="common">Trichina worm</name>
    <dbReference type="NCBI Taxonomy" id="6334"/>
    <lineage>
        <taxon>Eukaryota</taxon>
        <taxon>Metazoa</taxon>
        <taxon>Ecdysozoa</taxon>
        <taxon>Nematoda</taxon>
        <taxon>Enoplea</taxon>
        <taxon>Dorylaimia</taxon>
        <taxon>Trichinellida</taxon>
        <taxon>Trichinellidae</taxon>
        <taxon>Trichinella</taxon>
    </lineage>
</organism>
<protein>
    <submittedName>
        <fullName evidence="1">Uncharacterized protein</fullName>
    </submittedName>
</protein>
<dbReference type="AlphaFoldDB" id="A0A0V1ATH3"/>
<accession>A0A0V1ATH3</accession>
<evidence type="ECO:0000313" key="1">
    <source>
        <dbReference type="EMBL" id="KRY28088.1"/>
    </source>
</evidence>
<evidence type="ECO:0000313" key="2">
    <source>
        <dbReference type="Proteomes" id="UP000054776"/>
    </source>
</evidence>
<gene>
    <name evidence="1" type="ORF">T01_16276</name>
</gene>
<proteinExistence type="predicted"/>
<dbReference type="Proteomes" id="UP000054776">
    <property type="component" value="Unassembled WGS sequence"/>
</dbReference>
<keyword evidence="2" id="KW-1185">Reference proteome</keyword>
<reference evidence="1 2" key="1">
    <citation type="submission" date="2015-01" db="EMBL/GenBank/DDBJ databases">
        <title>Evolution of Trichinella species and genotypes.</title>
        <authorList>
            <person name="Korhonen P.K."/>
            <person name="Edoardo P."/>
            <person name="Giuseppe L.R."/>
            <person name="Gasser R.B."/>
        </authorList>
    </citation>
    <scope>NUCLEOTIDE SEQUENCE [LARGE SCALE GENOMIC DNA]</scope>
    <source>
        <strain evidence="1">ISS3</strain>
    </source>
</reference>
<comment type="caution">
    <text evidence="1">The sequence shown here is derived from an EMBL/GenBank/DDBJ whole genome shotgun (WGS) entry which is preliminary data.</text>
</comment>